<dbReference type="PANTHER" id="PTHR37305:SF1">
    <property type="entry name" value="MEMBRANE PROTEIN"/>
    <property type="match status" value="1"/>
</dbReference>
<dbReference type="PANTHER" id="PTHR37305">
    <property type="entry name" value="INTEGRAL MEMBRANE PROTEIN-RELATED"/>
    <property type="match status" value="1"/>
</dbReference>
<evidence type="ECO:0000313" key="2">
    <source>
        <dbReference type="EMBL" id="MTR84349.1"/>
    </source>
</evidence>
<keyword evidence="1" id="KW-0812">Transmembrane</keyword>
<feature type="transmembrane region" description="Helical" evidence="1">
    <location>
        <begin position="243"/>
        <end position="276"/>
    </location>
</feature>
<comment type="caution">
    <text evidence="2">The sequence shown here is derived from an EMBL/GenBank/DDBJ whole genome shotgun (WGS) entry which is preliminary data.</text>
</comment>
<protein>
    <submittedName>
        <fullName evidence="2">ABC transporter permease subunit</fullName>
    </submittedName>
</protein>
<organism evidence="2 3">
    <name type="scientific">Roseburia intestinalis</name>
    <dbReference type="NCBI Taxonomy" id="166486"/>
    <lineage>
        <taxon>Bacteria</taxon>
        <taxon>Bacillati</taxon>
        <taxon>Bacillota</taxon>
        <taxon>Clostridia</taxon>
        <taxon>Lachnospirales</taxon>
        <taxon>Lachnospiraceae</taxon>
        <taxon>Roseburia</taxon>
    </lineage>
</organism>
<feature type="transmembrane region" description="Helical" evidence="1">
    <location>
        <begin position="328"/>
        <end position="347"/>
    </location>
</feature>
<evidence type="ECO:0000313" key="3">
    <source>
        <dbReference type="Proteomes" id="UP000478483"/>
    </source>
</evidence>
<dbReference type="EMBL" id="WNAJ01000004">
    <property type="protein sequence ID" value="MTR84349.1"/>
    <property type="molecule type" value="Genomic_DNA"/>
</dbReference>
<evidence type="ECO:0000256" key="1">
    <source>
        <dbReference type="SAM" id="Phobius"/>
    </source>
</evidence>
<feature type="transmembrane region" description="Helical" evidence="1">
    <location>
        <begin position="296"/>
        <end position="321"/>
    </location>
</feature>
<accession>A0A6L6L5I4</accession>
<keyword evidence="1" id="KW-1133">Transmembrane helix</keyword>
<dbReference type="GO" id="GO:0140359">
    <property type="term" value="F:ABC-type transporter activity"/>
    <property type="evidence" value="ECO:0007669"/>
    <property type="project" value="InterPro"/>
</dbReference>
<dbReference type="GO" id="GO:0005886">
    <property type="term" value="C:plasma membrane"/>
    <property type="evidence" value="ECO:0007669"/>
    <property type="project" value="UniProtKB-SubCell"/>
</dbReference>
<proteinExistence type="predicted"/>
<reference evidence="2 3" key="1">
    <citation type="journal article" date="2019" name="Nat. Med.">
        <title>A library of human gut bacterial isolates paired with longitudinal multiomics data enables mechanistic microbiome research.</title>
        <authorList>
            <person name="Poyet M."/>
            <person name="Groussin M."/>
            <person name="Gibbons S.M."/>
            <person name="Avila-Pacheco J."/>
            <person name="Jiang X."/>
            <person name="Kearney S.M."/>
            <person name="Perrotta A.R."/>
            <person name="Berdy B."/>
            <person name="Zhao S."/>
            <person name="Lieberman T.D."/>
            <person name="Swanson P.K."/>
            <person name="Smith M."/>
            <person name="Roesemann S."/>
            <person name="Alexander J.E."/>
            <person name="Rich S.A."/>
            <person name="Livny J."/>
            <person name="Vlamakis H."/>
            <person name="Clish C."/>
            <person name="Bullock K."/>
            <person name="Deik A."/>
            <person name="Scott J."/>
            <person name="Pierce K.A."/>
            <person name="Xavier R.J."/>
            <person name="Alm E.J."/>
        </authorList>
    </citation>
    <scope>NUCLEOTIDE SEQUENCE [LARGE SCALE GENOMIC DNA]</scope>
    <source>
        <strain evidence="2 3">BIOML-A1</strain>
    </source>
</reference>
<keyword evidence="1" id="KW-0472">Membrane</keyword>
<sequence length="418" mass="46789">MKTLFALELKKLTKKRMNIIVITVCLILAGILFYLPVSQFIVLDTDGKQTSGMEAIAMDKEFSNSNAGKLTNEKIKADIAKYQALFDDPENVSKDATQKSLNDSAYFKYFFPYSDYWKLINGNYAAPYAYDSSFSAITNMDLENNFDFYATRDEKVETLLNQEYDDWNFSDSEKTFWLNRVSSVSTPYEYSYHTGWETLLSCLELFVIGIIGICICVAGTFSGEYQSGADSIILSSRYGKSKLVTAKILAAFVYSFLAFTLLILAGCGILLLSFGIDGWNLPVQVLNTIAPYNLSLLGATLLAIATLYLVMIGMVAITLLLSAKMKSSVPVLSIIILAMILPMFLGISETNGIWNRILVLLPYRAAQPVFSDDFYGYFGYPLGGVTFDVVTVRMFVYAVITLMCIPFVRKTWRKHQVA</sequence>
<dbReference type="RefSeq" id="WP_015521673.1">
    <property type="nucleotide sequence ID" value="NZ_CACRUM010000086.1"/>
</dbReference>
<feature type="transmembrane region" description="Helical" evidence="1">
    <location>
        <begin position="20"/>
        <end position="43"/>
    </location>
</feature>
<name>A0A6L6L5I4_9FIRM</name>
<feature type="transmembrane region" description="Helical" evidence="1">
    <location>
        <begin position="198"/>
        <end position="222"/>
    </location>
</feature>
<dbReference type="Pfam" id="PF12679">
    <property type="entry name" value="ABC2_membrane_2"/>
    <property type="match status" value="1"/>
</dbReference>
<dbReference type="AlphaFoldDB" id="A0A6L6L5I4"/>
<dbReference type="Proteomes" id="UP000478483">
    <property type="component" value="Unassembled WGS sequence"/>
</dbReference>
<feature type="transmembrane region" description="Helical" evidence="1">
    <location>
        <begin position="390"/>
        <end position="408"/>
    </location>
</feature>
<gene>
    <name evidence="2" type="ORF">GMD50_04610</name>
</gene>